<sequence>MTTDLRALVVFADPSLHRSRTSRRVADAVAGLPGVLVRDLYQLYPDFYIDVRRERELLKAAPLLVFVFHLDWYAMPALLKEWFDSVFKPDWAERQPRRLAGKRAFAAVSCPGGALDYRPGGAHGRPLEDYLAPLAQSASVCGMEWLAPQVFHEADAQGGSAADGHADALRVRLARLAALDIDTQGGRNGT</sequence>
<evidence type="ECO:0000256" key="1">
    <source>
        <dbReference type="ARBA" id="ARBA00023002"/>
    </source>
</evidence>
<dbReference type="EMBL" id="AP026966">
    <property type="protein sequence ID" value="BDT59359.1"/>
    <property type="molecule type" value="Genomic_DNA"/>
</dbReference>
<evidence type="ECO:0000313" key="4">
    <source>
        <dbReference type="Proteomes" id="UP001163336"/>
    </source>
</evidence>
<evidence type="ECO:0000313" key="3">
    <source>
        <dbReference type="EMBL" id="BDT59359.1"/>
    </source>
</evidence>
<dbReference type="PANTHER" id="PTHR47307:SF1">
    <property type="entry name" value="GLUTATHIONE-REGULATED POTASSIUM-EFFLUX SYSTEM ANCILLARY PROTEIN KEFG"/>
    <property type="match status" value="1"/>
</dbReference>
<dbReference type="InterPro" id="IPR003680">
    <property type="entry name" value="Flavodoxin_fold"/>
</dbReference>
<dbReference type="Proteomes" id="UP001163336">
    <property type="component" value="Chromosome"/>
</dbReference>
<evidence type="ECO:0000259" key="2">
    <source>
        <dbReference type="Pfam" id="PF02525"/>
    </source>
</evidence>
<proteinExistence type="predicted"/>
<dbReference type="PANTHER" id="PTHR47307">
    <property type="entry name" value="GLUTATHIONE-REGULATED POTASSIUM-EFFLUX SYSTEM ANCILLARY PROTEIN KEFG"/>
    <property type="match status" value="1"/>
</dbReference>
<dbReference type="Pfam" id="PF02525">
    <property type="entry name" value="Flavodoxin_2"/>
    <property type="match status" value="1"/>
</dbReference>
<protein>
    <submittedName>
        <fullName evidence="3">NAD(P)H oxidoreductase</fullName>
    </submittedName>
</protein>
<accession>A0ABN6TH95</accession>
<dbReference type="RefSeq" id="WP_281908017.1">
    <property type="nucleotide sequence ID" value="NZ_AP026966.1"/>
</dbReference>
<dbReference type="Gene3D" id="3.40.50.360">
    <property type="match status" value="1"/>
</dbReference>
<dbReference type="InterPro" id="IPR029039">
    <property type="entry name" value="Flavoprotein-like_sf"/>
</dbReference>
<feature type="domain" description="Flavodoxin-like fold" evidence="2">
    <location>
        <begin position="7"/>
        <end position="168"/>
    </location>
</feature>
<gene>
    <name evidence="3" type="ORF">MasN3_28530</name>
</gene>
<organism evidence="3 4">
    <name type="scientific">Massilia varians</name>
    <dbReference type="NCBI Taxonomy" id="457921"/>
    <lineage>
        <taxon>Bacteria</taxon>
        <taxon>Pseudomonadati</taxon>
        <taxon>Pseudomonadota</taxon>
        <taxon>Betaproteobacteria</taxon>
        <taxon>Burkholderiales</taxon>
        <taxon>Oxalobacteraceae</taxon>
        <taxon>Telluria group</taxon>
        <taxon>Massilia</taxon>
    </lineage>
</organism>
<dbReference type="SUPFAM" id="SSF52218">
    <property type="entry name" value="Flavoproteins"/>
    <property type="match status" value="1"/>
</dbReference>
<name>A0ABN6TH95_9BURK</name>
<keyword evidence="1" id="KW-0560">Oxidoreductase</keyword>
<dbReference type="InterPro" id="IPR046980">
    <property type="entry name" value="KefG/KefF"/>
</dbReference>
<keyword evidence="4" id="KW-1185">Reference proteome</keyword>
<reference evidence="3" key="1">
    <citation type="submission" date="2022-11" db="EMBL/GenBank/DDBJ databases">
        <title>Isolation and characterization of PLA-degrading bacterium Massilia sp. from Antarctic soil.</title>
        <authorList>
            <person name="Sato K."/>
            <person name="Gomez-Fuentes C."/>
            <person name="Ahmad S.A."/>
            <person name="Zulkharnain A."/>
        </authorList>
    </citation>
    <scope>NUCLEOTIDE SEQUENCE</scope>
    <source>
        <strain evidence="3">N-3</strain>
    </source>
</reference>